<evidence type="ECO:0000313" key="2">
    <source>
        <dbReference type="EMBL" id="ELY45756.1"/>
    </source>
</evidence>
<feature type="compositionally biased region" description="Polar residues" evidence="1">
    <location>
        <begin position="19"/>
        <end position="30"/>
    </location>
</feature>
<protein>
    <submittedName>
        <fullName evidence="2">Uncharacterized protein</fullName>
    </submittedName>
</protein>
<accession>L9W912</accession>
<comment type="caution">
    <text evidence="2">The sequence shown here is derived from an EMBL/GenBank/DDBJ whole genome shotgun (WGS) entry which is preliminary data.</text>
</comment>
<reference evidence="2 3" key="1">
    <citation type="journal article" date="2014" name="PLoS Genet.">
        <title>Phylogenetically driven sequencing of extremely halophilic archaea reveals strategies for static and dynamic osmo-response.</title>
        <authorList>
            <person name="Becker E.A."/>
            <person name="Seitzer P.M."/>
            <person name="Tritt A."/>
            <person name="Larsen D."/>
            <person name="Krusor M."/>
            <person name="Yao A.I."/>
            <person name="Wu D."/>
            <person name="Madern D."/>
            <person name="Eisen J.A."/>
            <person name="Darling A.E."/>
            <person name="Facciotti M.T."/>
        </authorList>
    </citation>
    <scope>NUCLEOTIDE SEQUENCE [LARGE SCALE GENOMIC DNA]</scope>
    <source>
        <strain evidence="2 3">GA33</strain>
    </source>
</reference>
<evidence type="ECO:0000256" key="1">
    <source>
        <dbReference type="SAM" id="MobiDB-lite"/>
    </source>
</evidence>
<dbReference type="EMBL" id="AOHW01000006">
    <property type="protein sequence ID" value="ELY45756.1"/>
    <property type="molecule type" value="Genomic_DNA"/>
</dbReference>
<gene>
    <name evidence="2" type="ORF">C496_02402</name>
</gene>
<sequence>MISTNSVRIETSVVAKTFNEANSVSPPSSDENVRDEDQRGQRDVVCGGVQRRSSAGVEDAGGSQSRSAQEEDEQRQEPAEEFHSGLESAPAFLPFSYTTV</sequence>
<dbReference type="AlphaFoldDB" id="L9W912"/>
<feature type="region of interest" description="Disordered" evidence="1">
    <location>
        <begin position="18"/>
        <end position="100"/>
    </location>
</feature>
<feature type="compositionally biased region" description="Basic and acidic residues" evidence="1">
    <location>
        <begin position="31"/>
        <end position="42"/>
    </location>
</feature>
<organism evidence="2 3">
    <name type="scientific">Natronorubrum tibetense GA33</name>
    <dbReference type="NCBI Taxonomy" id="1114856"/>
    <lineage>
        <taxon>Archaea</taxon>
        <taxon>Methanobacteriati</taxon>
        <taxon>Methanobacteriota</taxon>
        <taxon>Stenosarchaea group</taxon>
        <taxon>Halobacteria</taxon>
        <taxon>Halobacteriales</taxon>
        <taxon>Natrialbaceae</taxon>
        <taxon>Natronorubrum</taxon>
    </lineage>
</organism>
<dbReference type="Proteomes" id="UP000011599">
    <property type="component" value="Unassembled WGS sequence"/>
</dbReference>
<proteinExistence type="predicted"/>
<name>L9W912_9EURY</name>
<evidence type="ECO:0000313" key="3">
    <source>
        <dbReference type="Proteomes" id="UP000011599"/>
    </source>
</evidence>
<keyword evidence="3" id="KW-1185">Reference proteome</keyword>
<feature type="compositionally biased region" description="Basic and acidic residues" evidence="1">
    <location>
        <begin position="75"/>
        <end position="84"/>
    </location>
</feature>
<dbReference type="PATRIC" id="fig|1114856.3.peg.498"/>